<gene>
    <name evidence="4" type="ORF">METUNv1_03008</name>
</gene>
<organism evidence="4 5">
    <name type="scientific">Methyloversatilis universalis (strain ATCC BAA-1314 / DSM 25237 / JCM 13912 / CCUG 52030 / FAM5)</name>
    <dbReference type="NCBI Taxonomy" id="1000565"/>
    <lineage>
        <taxon>Bacteria</taxon>
        <taxon>Pseudomonadati</taxon>
        <taxon>Pseudomonadota</taxon>
        <taxon>Betaproteobacteria</taxon>
        <taxon>Nitrosomonadales</taxon>
        <taxon>Sterolibacteriaceae</taxon>
        <taxon>Methyloversatilis</taxon>
    </lineage>
</organism>
<sequence length="526" mass="56211">MHLNMNLTDATPDTGRVLFDGQPLDLEAVAAIASGRRRIRLSDAEAFRHRINAGAQAVWRLLAEEGVIYGVTTGYGDSCTVAIPPELVAELPHRLYTYHGVGMGRLLDADETRAVLAARLASLCQGMSGVRYALLEQIAALIDHDILPCIPAEGSVGASGDLTPLSYVAAALCGERDVIWRGRRMAAADALRAVGRAPLALQPKEGLAVMNGTAVMTGLACLAWQRARRCSLIASRITALNVFATAGNPHHFEAQLFDAKPHPGPRAVARRLRRDLACEDSTARNPARLQDRYSLRCAPHVIGVLEDALPFTRTLIENELNSANDNPLIDPDSGRVLHGGHFYGGHVAFAMDGLKTAVANVLDLLDRQLALLVDSRYSHGLPDNLSAADGPRAAVNHGLKALQIAVSAWTAEALKGTLPASVFSRSTECHNQDKVSMGTIAARDCQRVLDLGDQVLAAMLIAARQAVTLRLRLAPGTLPPGLADSQAWLEAHIPLVEEDRALDQDLAGLVRALRDDAVPGASESGR</sequence>
<comment type="caution">
    <text evidence="4">The sequence shown here is derived from an EMBL/GenBank/DDBJ whole genome shotgun (WGS) entry which is preliminary data.</text>
</comment>
<dbReference type="FunFam" id="1.10.275.10:FF:000005">
    <property type="entry name" value="Histidine ammonia-lyase"/>
    <property type="match status" value="1"/>
</dbReference>
<dbReference type="PROSITE" id="PS00488">
    <property type="entry name" value="PAL_HISTIDASE"/>
    <property type="match status" value="1"/>
</dbReference>
<dbReference type="InterPro" id="IPR001106">
    <property type="entry name" value="Aromatic_Lyase"/>
</dbReference>
<comment type="catalytic activity">
    <reaction evidence="2">
        <text>L-tyrosine = (E)-4-coumarate + NH4(+)</text>
        <dbReference type="Rhea" id="RHEA:24906"/>
        <dbReference type="ChEBI" id="CHEBI:12876"/>
        <dbReference type="ChEBI" id="CHEBI:28938"/>
        <dbReference type="ChEBI" id="CHEBI:58315"/>
        <dbReference type="EC" id="4.3.1.23"/>
    </reaction>
</comment>
<dbReference type="InterPro" id="IPR008948">
    <property type="entry name" value="L-Aspartase-like"/>
</dbReference>
<dbReference type="FunFam" id="1.20.200.10:FF:000012">
    <property type="entry name" value="Tyrosine ammonia-lyase"/>
    <property type="match status" value="1"/>
</dbReference>
<accession>F5RFD4</accession>
<evidence type="ECO:0000313" key="5">
    <source>
        <dbReference type="Proteomes" id="UP000005019"/>
    </source>
</evidence>
<dbReference type="STRING" id="1000565.METUNv1_03008"/>
<dbReference type="Gene3D" id="1.20.200.10">
    <property type="entry name" value="Fumarase/aspartase (Central domain)"/>
    <property type="match status" value="1"/>
</dbReference>
<keyword evidence="1 4" id="KW-0456">Lyase</keyword>
<reference evidence="4 5" key="1">
    <citation type="journal article" date="2011" name="J. Bacteriol.">
        <title>Genome sequence of Methyloversatilis universalis FAM5T, a methylotrophic representative of the order Rhodocyclales.</title>
        <authorList>
            <person name="Kittichotirat W."/>
            <person name="Good N.M."/>
            <person name="Hall R."/>
            <person name="Bringel F."/>
            <person name="Lajus A."/>
            <person name="Medigue C."/>
            <person name="Smalley N.E."/>
            <person name="Beck D."/>
            <person name="Bumgarner R."/>
            <person name="Vuilleumier S."/>
            <person name="Kalyuzhnaya M.G."/>
        </authorList>
    </citation>
    <scope>NUCLEOTIDE SEQUENCE [LARGE SCALE GENOMIC DNA]</scope>
    <source>
        <strain evidence="5">ATCC BAA-1314 / JCM 13912 / FAM5</strain>
    </source>
</reference>
<keyword evidence="5" id="KW-1185">Reference proteome</keyword>
<evidence type="ECO:0000256" key="3">
    <source>
        <dbReference type="ARBA" id="ARBA00066365"/>
    </source>
</evidence>
<evidence type="ECO:0000313" key="4">
    <source>
        <dbReference type="EMBL" id="EGK70786.1"/>
    </source>
</evidence>
<protein>
    <recommendedName>
        <fullName evidence="3">tyrosine ammonia-lyase</fullName>
        <ecNumber evidence="3">4.3.1.23</ecNumber>
    </recommendedName>
</protein>
<dbReference type="Proteomes" id="UP000005019">
    <property type="component" value="Unassembled WGS sequence"/>
</dbReference>
<dbReference type="InterPro" id="IPR022313">
    <property type="entry name" value="Phe/His_NH3-lyase_AS"/>
</dbReference>
<dbReference type="CDD" id="cd00332">
    <property type="entry name" value="PAL-HAL"/>
    <property type="match status" value="1"/>
</dbReference>
<evidence type="ECO:0000256" key="1">
    <source>
        <dbReference type="ARBA" id="ARBA00023239"/>
    </source>
</evidence>
<proteinExistence type="predicted"/>
<dbReference type="AlphaFoldDB" id="F5RFD4"/>
<dbReference type="Gene3D" id="1.10.275.10">
    <property type="entry name" value="Fumarase/aspartase (N-terminal domain)"/>
    <property type="match status" value="1"/>
</dbReference>
<dbReference type="SUPFAM" id="SSF48557">
    <property type="entry name" value="L-aspartase-like"/>
    <property type="match status" value="1"/>
</dbReference>
<dbReference type="GO" id="GO:0052883">
    <property type="term" value="F:tyrosine ammonia-lyase activity"/>
    <property type="evidence" value="ECO:0007669"/>
    <property type="project" value="UniProtKB-EC"/>
</dbReference>
<dbReference type="Pfam" id="PF00221">
    <property type="entry name" value="Lyase_aromatic"/>
    <property type="match status" value="1"/>
</dbReference>
<evidence type="ECO:0000256" key="2">
    <source>
        <dbReference type="ARBA" id="ARBA00052500"/>
    </source>
</evidence>
<dbReference type="InterPro" id="IPR024083">
    <property type="entry name" value="Fumarase/histidase_N"/>
</dbReference>
<name>F5RFD4_METUF</name>
<dbReference type="GO" id="GO:0044550">
    <property type="term" value="P:secondary metabolite biosynthetic process"/>
    <property type="evidence" value="ECO:0007669"/>
    <property type="project" value="UniProtKB-ARBA"/>
</dbReference>
<dbReference type="eggNOG" id="COG2986">
    <property type="taxonomic scope" value="Bacteria"/>
</dbReference>
<dbReference type="EMBL" id="AFHG01000053">
    <property type="protein sequence ID" value="EGK70786.1"/>
    <property type="molecule type" value="Genomic_DNA"/>
</dbReference>
<dbReference type="PANTHER" id="PTHR10362">
    <property type="entry name" value="HISTIDINE AMMONIA-LYASE"/>
    <property type="match status" value="1"/>
</dbReference>
<dbReference type="EC" id="4.3.1.23" evidence="3"/>